<dbReference type="GeneID" id="28729303"/>
<dbReference type="EMBL" id="LGAV01000001">
    <property type="protein sequence ID" value="KOS16239.1"/>
    <property type="molecule type" value="Genomic_DNA"/>
</dbReference>
<dbReference type="RefSeq" id="XP_017993871.1">
    <property type="nucleotide sequence ID" value="XM_018137427.1"/>
</dbReference>
<dbReference type="GO" id="GO:0031146">
    <property type="term" value="P:SCF-dependent proteasomal ubiquitin-dependent protein catabolic process"/>
    <property type="evidence" value="ECO:0007669"/>
    <property type="project" value="TreeGrafter"/>
</dbReference>
<evidence type="ECO:0000313" key="2">
    <source>
        <dbReference type="EMBL" id="KOS16239.1"/>
    </source>
</evidence>
<dbReference type="PANTHER" id="PTHR13318">
    <property type="entry name" value="PARTNER OF PAIRED, ISOFORM B-RELATED"/>
    <property type="match status" value="1"/>
</dbReference>
<gene>
    <name evidence="2" type="ORF">Malapachy_2944</name>
</gene>
<dbReference type="InterPro" id="IPR032675">
    <property type="entry name" value="LRR_dom_sf"/>
</dbReference>
<sequence>MAAEPHRSRWAPITGRGRRRASQSRTSKKAPTLSKRHEQILANDTLETQVQNEMSPFPPASWDHVSRRSVPESVQARYVAEYRLPTLRDVCLKRAAQYFSTHILPTPDVLDTLRLVEEGGKAPPKKRVRVQRQKDDYIPDEDEGDGDARDAGRAIMEEPRSYQEALWWYEANGMHLKCLPSALIDELYDLLCEYAPRSLTKEVIQAYFMPYPTTSTQRARVRRRLFFPASLPLFSQDTKCASLLLASLTGTLALSDDAALLASGLRELRFPGLTRLSPMSLIRLFKAPKQPSAWRLTQVCLPGCLSMNDTVVQTLVAVSGATLEHVDLTMTSVSPESLMALGMHCPVLSVLKLAWCEGFTDDSVAAMVSECVAQCTQATPPSIPFQRLTTLDVSHTLMGDVAVGGLCRMSGRHVRSLDVNYTRVGESGALDVLSMGLGLGPLSQLCHTTSQICHLGLAGLCVSGISLVHFLHKWLPYPYEDDRTPSQLRSLNLDDMVEYARRHQTSLQGRRGLSGDTMYMLASMIEAQSQGHAPMACVRMNGEKRSAWVSSHWVLPRDQVMIPTSYTLGDAMYKLMAHTNTLHLGGLDMPVSHLDPSMPAPPLPERTQRCLAELHLPSTGLRDDAAHYIASWTGALTSLYLDDTLVTCEGVDAWIDANPRLALLSLSQCRGLPVRRRRGYFA</sequence>
<dbReference type="Proteomes" id="UP000037751">
    <property type="component" value="Unassembled WGS sequence"/>
</dbReference>
<feature type="region of interest" description="Disordered" evidence="1">
    <location>
        <begin position="1"/>
        <end position="38"/>
    </location>
</feature>
<dbReference type="SUPFAM" id="SSF52047">
    <property type="entry name" value="RNI-like"/>
    <property type="match status" value="1"/>
</dbReference>
<evidence type="ECO:0000256" key="1">
    <source>
        <dbReference type="SAM" id="MobiDB-lite"/>
    </source>
</evidence>
<protein>
    <submittedName>
        <fullName evidence="2">Uncharacterized protein</fullName>
    </submittedName>
</protein>
<dbReference type="GO" id="GO:0019005">
    <property type="term" value="C:SCF ubiquitin ligase complex"/>
    <property type="evidence" value="ECO:0007669"/>
    <property type="project" value="TreeGrafter"/>
</dbReference>
<feature type="region of interest" description="Disordered" evidence="1">
    <location>
        <begin position="121"/>
        <end position="149"/>
    </location>
</feature>
<name>A0A0M9VR48_9BASI</name>
<keyword evidence="3" id="KW-1185">Reference proteome</keyword>
<feature type="compositionally biased region" description="Basic residues" evidence="1">
    <location>
        <begin position="16"/>
        <end position="28"/>
    </location>
</feature>
<reference evidence="2 3" key="1">
    <citation type="submission" date="2015-07" db="EMBL/GenBank/DDBJ databases">
        <title>Draft Genome Sequence of Malassezia furfur CBS1878 and Malassezia pachydermatis CBS1879.</title>
        <authorList>
            <person name="Triana S."/>
            <person name="Ohm R."/>
            <person name="Gonzalez A."/>
            <person name="DeCock H."/>
            <person name="Restrepo S."/>
            <person name="Celis A."/>
        </authorList>
    </citation>
    <scope>NUCLEOTIDE SEQUENCE [LARGE SCALE GENOMIC DNA]</scope>
    <source>
        <strain evidence="2 3">CBS 1879</strain>
    </source>
</reference>
<evidence type="ECO:0000313" key="3">
    <source>
        <dbReference type="Proteomes" id="UP000037751"/>
    </source>
</evidence>
<accession>A0A0M9VR48</accession>
<dbReference type="OrthoDB" id="550575at2759"/>
<dbReference type="VEuPathDB" id="FungiDB:Malapachy_2944"/>
<dbReference type="Gene3D" id="3.80.10.10">
    <property type="entry name" value="Ribonuclease Inhibitor"/>
    <property type="match status" value="1"/>
</dbReference>
<proteinExistence type="predicted"/>
<dbReference type="AlphaFoldDB" id="A0A0M9VR48"/>
<organism evidence="2 3">
    <name type="scientific">Malassezia pachydermatis</name>
    <dbReference type="NCBI Taxonomy" id="77020"/>
    <lineage>
        <taxon>Eukaryota</taxon>
        <taxon>Fungi</taxon>
        <taxon>Dikarya</taxon>
        <taxon>Basidiomycota</taxon>
        <taxon>Ustilaginomycotina</taxon>
        <taxon>Malasseziomycetes</taxon>
        <taxon>Malasseziales</taxon>
        <taxon>Malasseziaceae</taxon>
        <taxon>Malassezia</taxon>
    </lineage>
</organism>
<comment type="caution">
    <text evidence="2">The sequence shown here is derived from an EMBL/GenBank/DDBJ whole genome shotgun (WGS) entry which is preliminary data.</text>
</comment>
<dbReference type="STRING" id="77020.A0A0M9VR48"/>